<keyword evidence="1" id="KW-0808">Transferase</keyword>
<dbReference type="HOGENOM" id="CLU_1240543_0_0_1"/>
<dbReference type="PANTHER" id="PTHR10982:SF21">
    <property type="entry name" value="FATTY ACID SYNTHASE SUBUNIT BETA"/>
    <property type="match status" value="1"/>
</dbReference>
<dbReference type="AlphaFoldDB" id="A0A0C3B9K8"/>
<dbReference type="InParanoid" id="A0A0C3B9K8"/>
<sequence>MQDFFISSAAWAERMRTVDPYGGISADGLEWAKKTSCDLFFFPRGWCVEDGDPPAYPLKGDLTGINACLTDVWSSIVRDVARRVGTEAEPVPLTIDWNIVRKKFASGMHSTARERYLRWFGPTRHRELEKKDHNLSYASDLPGLWCLPKLRNPPPYTFSPVKVHKKHTGMDLYNSSPAPRAVWDGVDAHLLAVYGFSIIEIIKDNPMERTIHFGGIRGQAIRQ</sequence>
<proteinExistence type="predicted"/>
<accession>A0A0C3B9K8</accession>
<organism evidence="2 3">
    <name type="scientific">Piloderma croceum (strain F 1598)</name>
    <dbReference type="NCBI Taxonomy" id="765440"/>
    <lineage>
        <taxon>Eukaryota</taxon>
        <taxon>Fungi</taxon>
        <taxon>Dikarya</taxon>
        <taxon>Basidiomycota</taxon>
        <taxon>Agaricomycotina</taxon>
        <taxon>Agaricomycetes</taxon>
        <taxon>Agaricomycetidae</taxon>
        <taxon>Atheliales</taxon>
        <taxon>Atheliaceae</taxon>
        <taxon>Piloderma</taxon>
    </lineage>
</organism>
<dbReference type="OrthoDB" id="3264491at2759"/>
<reference evidence="2 3" key="1">
    <citation type="submission" date="2014-04" db="EMBL/GenBank/DDBJ databases">
        <authorList>
            <consortium name="DOE Joint Genome Institute"/>
            <person name="Kuo A."/>
            <person name="Tarkka M."/>
            <person name="Buscot F."/>
            <person name="Kohler A."/>
            <person name="Nagy L.G."/>
            <person name="Floudas D."/>
            <person name="Copeland A."/>
            <person name="Barry K.W."/>
            <person name="Cichocki N."/>
            <person name="Veneault-Fourrey C."/>
            <person name="LaButti K."/>
            <person name="Lindquist E.A."/>
            <person name="Lipzen A."/>
            <person name="Lundell T."/>
            <person name="Morin E."/>
            <person name="Murat C."/>
            <person name="Sun H."/>
            <person name="Tunlid A."/>
            <person name="Henrissat B."/>
            <person name="Grigoriev I.V."/>
            <person name="Hibbett D.S."/>
            <person name="Martin F."/>
            <person name="Nordberg H.P."/>
            <person name="Cantor M.N."/>
            <person name="Hua S.X."/>
        </authorList>
    </citation>
    <scope>NUCLEOTIDE SEQUENCE [LARGE SCALE GENOMIC DNA]</scope>
    <source>
        <strain evidence="2 3">F 1598</strain>
    </source>
</reference>
<evidence type="ECO:0000313" key="3">
    <source>
        <dbReference type="Proteomes" id="UP000054166"/>
    </source>
</evidence>
<dbReference type="Gene3D" id="3.40.366.10">
    <property type="entry name" value="Malonyl-Coenzyme A Acyl Carrier Protein, domain 2"/>
    <property type="match status" value="1"/>
</dbReference>
<name>A0A0C3B9K8_PILCF</name>
<dbReference type="InterPro" id="IPR001227">
    <property type="entry name" value="Ac_transferase_dom_sf"/>
</dbReference>
<evidence type="ECO:0000313" key="2">
    <source>
        <dbReference type="EMBL" id="KIM74012.1"/>
    </source>
</evidence>
<protein>
    <submittedName>
        <fullName evidence="2">Uncharacterized protein</fullName>
    </submittedName>
</protein>
<dbReference type="GO" id="GO:0016740">
    <property type="term" value="F:transferase activity"/>
    <property type="evidence" value="ECO:0007669"/>
    <property type="project" value="UniProtKB-KW"/>
</dbReference>
<dbReference type="STRING" id="765440.A0A0C3B9K8"/>
<dbReference type="PANTHER" id="PTHR10982">
    <property type="entry name" value="MALONYL COA-ACYL CARRIER PROTEIN TRANSACYLASE"/>
    <property type="match status" value="1"/>
</dbReference>
<gene>
    <name evidence="2" type="ORF">PILCRDRAFT_14746</name>
</gene>
<dbReference type="InterPro" id="IPR050830">
    <property type="entry name" value="Fungal_FAS"/>
</dbReference>
<reference evidence="3" key="2">
    <citation type="submission" date="2015-01" db="EMBL/GenBank/DDBJ databases">
        <title>Evolutionary Origins and Diversification of the Mycorrhizal Mutualists.</title>
        <authorList>
            <consortium name="DOE Joint Genome Institute"/>
            <consortium name="Mycorrhizal Genomics Consortium"/>
            <person name="Kohler A."/>
            <person name="Kuo A."/>
            <person name="Nagy L.G."/>
            <person name="Floudas D."/>
            <person name="Copeland A."/>
            <person name="Barry K.W."/>
            <person name="Cichocki N."/>
            <person name="Veneault-Fourrey C."/>
            <person name="LaButti K."/>
            <person name="Lindquist E.A."/>
            <person name="Lipzen A."/>
            <person name="Lundell T."/>
            <person name="Morin E."/>
            <person name="Murat C."/>
            <person name="Riley R."/>
            <person name="Ohm R."/>
            <person name="Sun H."/>
            <person name="Tunlid A."/>
            <person name="Henrissat B."/>
            <person name="Grigoriev I.V."/>
            <person name="Hibbett D.S."/>
            <person name="Martin F."/>
        </authorList>
    </citation>
    <scope>NUCLEOTIDE SEQUENCE [LARGE SCALE GENOMIC DNA]</scope>
    <source>
        <strain evidence="3">F 1598</strain>
    </source>
</reference>
<keyword evidence="3" id="KW-1185">Reference proteome</keyword>
<dbReference type="Proteomes" id="UP000054166">
    <property type="component" value="Unassembled WGS sequence"/>
</dbReference>
<evidence type="ECO:0000256" key="1">
    <source>
        <dbReference type="ARBA" id="ARBA00022679"/>
    </source>
</evidence>
<dbReference type="EMBL" id="KN833068">
    <property type="protein sequence ID" value="KIM74012.1"/>
    <property type="molecule type" value="Genomic_DNA"/>
</dbReference>